<dbReference type="STRING" id="218851.A0A2G5E3P6"/>
<dbReference type="SUPFAM" id="SSF55248">
    <property type="entry name" value="PCD-like"/>
    <property type="match status" value="1"/>
</dbReference>
<dbReference type="PANTHER" id="PTHR12599">
    <property type="entry name" value="PTERIN-4-ALPHA-CARBINOLAMINE DEHYDRATASE"/>
    <property type="match status" value="1"/>
</dbReference>
<dbReference type="Gene3D" id="3.30.1360.20">
    <property type="entry name" value="Transcriptional coactivator/pterin dehydratase"/>
    <property type="match status" value="1"/>
</dbReference>
<dbReference type="AlphaFoldDB" id="A0A2G5E3P6"/>
<evidence type="ECO:0000256" key="1">
    <source>
        <dbReference type="ARBA" id="ARBA00001554"/>
    </source>
</evidence>
<dbReference type="EC" id="4.2.1.96" evidence="3"/>
<dbReference type="Pfam" id="PF01329">
    <property type="entry name" value="Pterin_4a"/>
    <property type="match status" value="1"/>
</dbReference>
<evidence type="ECO:0000313" key="5">
    <source>
        <dbReference type="EMBL" id="PIA50383.1"/>
    </source>
</evidence>
<evidence type="ECO:0000256" key="2">
    <source>
        <dbReference type="ARBA" id="ARBA00006472"/>
    </source>
</evidence>
<gene>
    <name evidence="5" type="ORF">AQUCO_01300846v1</name>
</gene>
<dbReference type="InParanoid" id="A0A2G5E3P6"/>
<dbReference type="OrthoDB" id="277398at2759"/>
<protein>
    <recommendedName>
        <fullName evidence="3">4a-hydroxytetrahydrobiopterin dehydratase</fullName>
        <ecNumber evidence="3">4.2.1.96</ecNumber>
    </recommendedName>
</protein>
<comment type="catalytic activity">
    <reaction evidence="1">
        <text>(4aS,6R)-4a-hydroxy-L-erythro-5,6,7,8-tetrahydrobiopterin = (6R)-L-erythro-6,7-dihydrobiopterin + H2O</text>
        <dbReference type="Rhea" id="RHEA:11920"/>
        <dbReference type="ChEBI" id="CHEBI:15377"/>
        <dbReference type="ChEBI" id="CHEBI:15642"/>
        <dbReference type="ChEBI" id="CHEBI:43120"/>
        <dbReference type="EC" id="4.2.1.96"/>
    </reaction>
</comment>
<dbReference type="InterPro" id="IPR001533">
    <property type="entry name" value="Pterin_deHydtase"/>
</dbReference>
<evidence type="ECO:0000313" key="6">
    <source>
        <dbReference type="Proteomes" id="UP000230069"/>
    </source>
</evidence>
<evidence type="ECO:0000256" key="3">
    <source>
        <dbReference type="ARBA" id="ARBA00013252"/>
    </source>
</evidence>
<dbReference type="GO" id="GO:0009536">
    <property type="term" value="C:plastid"/>
    <property type="evidence" value="ECO:0007669"/>
    <property type="project" value="TreeGrafter"/>
</dbReference>
<keyword evidence="4" id="KW-0456">Lyase</keyword>
<feature type="non-terminal residue" evidence="5">
    <location>
        <position position="1"/>
    </location>
</feature>
<keyword evidence="6" id="KW-1185">Reference proteome</keyword>
<dbReference type="Proteomes" id="UP000230069">
    <property type="component" value="Unassembled WGS sequence"/>
</dbReference>
<reference evidence="5 6" key="1">
    <citation type="submission" date="2017-09" db="EMBL/GenBank/DDBJ databases">
        <title>WGS assembly of Aquilegia coerulea Goldsmith.</title>
        <authorList>
            <person name="Hodges S."/>
            <person name="Kramer E."/>
            <person name="Nordborg M."/>
            <person name="Tomkins J."/>
            <person name="Borevitz J."/>
            <person name="Derieg N."/>
            <person name="Yan J."/>
            <person name="Mihaltcheva S."/>
            <person name="Hayes R.D."/>
            <person name="Rokhsar D."/>
        </authorList>
    </citation>
    <scope>NUCLEOTIDE SEQUENCE [LARGE SCALE GENOMIC DNA]</scope>
    <source>
        <strain evidence="6">cv. Goldsmith</strain>
    </source>
</reference>
<dbReference type="GO" id="GO:0008124">
    <property type="term" value="F:4-alpha-hydroxytetrahydrobiopterin dehydratase activity"/>
    <property type="evidence" value="ECO:0007669"/>
    <property type="project" value="UniProtKB-EC"/>
</dbReference>
<dbReference type="GO" id="GO:0006729">
    <property type="term" value="P:tetrahydrobiopterin biosynthetic process"/>
    <property type="evidence" value="ECO:0007669"/>
    <property type="project" value="InterPro"/>
</dbReference>
<organism evidence="5 6">
    <name type="scientific">Aquilegia coerulea</name>
    <name type="common">Rocky mountain columbine</name>
    <dbReference type="NCBI Taxonomy" id="218851"/>
    <lineage>
        <taxon>Eukaryota</taxon>
        <taxon>Viridiplantae</taxon>
        <taxon>Streptophyta</taxon>
        <taxon>Embryophyta</taxon>
        <taxon>Tracheophyta</taxon>
        <taxon>Spermatophyta</taxon>
        <taxon>Magnoliopsida</taxon>
        <taxon>Ranunculales</taxon>
        <taxon>Ranunculaceae</taxon>
        <taxon>Thalictroideae</taxon>
        <taxon>Aquilegia</taxon>
    </lineage>
</organism>
<dbReference type="EMBL" id="KZ305030">
    <property type="protein sequence ID" value="PIA50383.1"/>
    <property type="molecule type" value="Genomic_DNA"/>
</dbReference>
<name>A0A2G5E3P6_AQUCA</name>
<accession>A0A2G5E3P6</accession>
<comment type="similarity">
    <text evidence="2">Belongs to the pterin-4-alpha-carbinolamine dehydratase family.</text>
</comment>
<dbReference type="PANTHER" id="PTHR12599:SF8">
    <property type="entry name" value="PTERIN-4-ALPHA-CARBINOLAMINE DEHYDRATASE, CHLOROPLASTIC-RELATED"/>
    <property type="match status" value="1"/>
</dbReference>
<dbReference type="InterPro" id="IPR036428">
    <property type="entry name" value="PCD_sf"/>
</dbReference>
<evidence type="ECO:0000256" key="4">
    <source>
        <dbReference type="ARBA" id="ARBA00023239"/>
    </source>
</evidence>
<sequence>NRREEDLVWIKRTTFSKWKSQRDKRQRNVSTSSMAITSLNFFTSLPIPFSSSTFPNTKHPTIRTTLYASPHTLSNRRRKNQYQILATGDDLLGDFGGRDPFPAEIESQFGNKVVGNFNTEHKILIPNLSALSLAQQECTEVSLSQSPMSAQDAQQLIRKVIGWRLVDDGGSLKLQCLWKLRDYKSAVELVNRIYRVVEDTKHYPNLHVEQPNQVRAELWTTAIGGLSMNDFIVAAKIDEIKTSDLVPQRRAWA</sequence>
<dbReference type="FunCoup" id="A0A2G5E3P6">
    <property type="interactions" value="930"/>
</dbReference>
<proteinExistence type="inferred from homology"/>